<sequence length="91" mass="10381">MKVVKEKRKASLAFPARRSFININKGGRTKCSKSKVVSDKLEALKSLIPASTDETVKPDQLFQETAEYIVLLKTQVNEKNEKLLYGTRRRL</sequence>
<reference evidence="1 2" key="1">
    <citation type="journal article" date="2018" name="Sci. Data">
        <title>The draft genome sequence of cork oak.</title>
        <authorList>
            <person name="Ramos A.M."/>
            <person name="Usie A."/>
            <person name="Barbosa P."/>
            <person name="Barros P.M."/>
            <person name="Capote T."/>
            <person name="Chaves I."/>
            <person name="Simoes F."/>
            <person name="Abreu I."/>
            <person name="Carrasquinho I."/>
            <person name="Faro C."/>
            <person name="Guimaraes J.B."/>
            <person name="Mendonca D."/>
            <person name="Nobrega F."/>
            <person name="Rodrigues L."/>
            <person name="Saibo N.J.M."/>
            <person name="Varela M.C."/>
            <person name="Egas C."/>
            <person name="Matos J."/>
            <person name="Miguel C.M."/>
            <person name="Oliveira M.M."/>
            <person name="Ricardo C.P."/>
            <person name="Goncalves S."/>
        </authorList>
    </citation>
    <scope>NUCLEOTIDE SEQUENCE [LARGE SCALE GENOMIC DNA]</scope>
    <source>
        <strain evidence="2">cv. HL8</strain>
    </source>
</reference>
<accession>A0AAW0L8I3</accession>
<evidence type="ECO:0000313" key="1">
    <source>
        <dbReference type="EMBL" id="KAK7847839.1"/>
    </source>
</evidence>
<name>A0AAW0L8I3_QUESU</name>
<proteinExistence type="predicted"/>
<comment type="caution">
    <text evidence="1">The sequence shown here is derived from an EMBL/GenBank/DDBJ whole genome shotgun (WGS) entry which is preliminary data.</text>
</comment>
<organism evidence="1 2">
    <name type="scientific">Quercus suber</name>
    <name type="common">Cork oak</name>
    <dbReference type="NCBI Taxonomy" id="58331"/>
    <lineage>
        <taxon>Eukaryota</taxon>
        <taxon>Viridiplantae</taxon>
        <taxon>Streptophyta</taxon>
        <taxon>Embryophyta</taxon>
        <taxon>Tracheophyta</taxon>
        <taxon>Spermatophyta</taxon>
        <taxon>Magnoliopsida</taxon>
        <taxon>eudicotyledons</taxon>
        <taxon>Gunneridae</taxon>
        <taxon>Pentapetalae</taxon>
        <taxon>rosids</taxon>
        <taxon>fabids</taxon>
        <taxon>Fagales</taxon>
        <taxon>Fagaceae</taxon>
        <taxon>Quercus</taxon>
    </lineage>
</organism>
<protein>
    <recommendedName>
        <fullName evidence="3">Transcription factor</fullName>
    </recommendedName>
</protein>
<keyword evidence="2" id="KW-1185">Reference proteome</keyword>
<evidence type="ECO:0008006" key="3">
    <source>
        <dbReference type="Google" id="ProtNLM"/>
    </source>
</evidence>
<dbReference type="EMBL" id="PKMF04000135">
    <property type="protein sequence ID" value="KAK7847839.1"/>
    <property type="molecule type" value="Genomic_DNA"/>
</dbReference>
<gene>
    <name evidence="1" type="ORF">CFP56_006140</name>
</gene>
<dbReference type="Proteomes" id="UP000237347">
    <property type="component" value="Unassembled WGS sequence"/>
</dbReference>
<evidence type="ECO:0000313" key="2">
    <source>
        <dbReference type="Proteomes" id="UP000237347"/>
    </source>
</evidence>
<dbReference type="AlphaFoldDB" id="A0AAW0L8I3"/>